<evidence type="ECO:0000313" key="3">
    <source>
        <dbReference type="Proteomes" id="UP000681967"/>
    </source>
</evidence>
<evidence type="ECO:0000256" key="1">
    <source>
        <dbReference type="SAM" id="MobiDB-lite"/>
    </source>
</evidence>
<proteinExistence type="predicted"/>
<feature type="region of interest" description="Disordered" evidence="1">
    <location>
        <begin position="1"/>
        <end position="54"/>
    </location>
</feature>
<gene>
    <name evidence="2" type="ORF">BYL167_LOCUS29873</name>
</gene>
<protein>
    <submittedName>
        <fullName evidence="2">Uncharacterized protein</fullName>
    </submittedName>
</protein>
<evidence type="ECO:0000313" key="2">
    <source>
        <dbReference type="EMBL" id="CAF4360330.1"/>
    </source>
</evidence>
<feature type="compositionally biased region" description="Basic residues" evidence="1">
    <location>
        <begin position="1"/>
        <end position="10"/>
    </location>
</feature>
<feature type="non-terminal residue" evidence="2">
    <location>
        <position position="54"/>
    </location>
</feature>
<dbReference type="Proteomes" id="UP000681967">
    <property type="component" value="Unassembled WGS sequence"/>
</dbReference>
<accession>A0A8S2USG5</accession>
<dbReference type="AlphaFoldDB" id="A0A8S2USG5"/>
<organism evidence="2 3">
    <name type="scientific">Rotaria magnacalcarata</name>
    <dbReference type="NCBI Taxonomy" id="392030"/>
    <lineage>
        <taxon>Eukaryota</taxon>
        <taxon>Metazoa</taxon>
        <taxon>Spiralia</taxon>
        <taxon>Gnathifera</taxon>
        <taxon>Rotifera</taxon>
        <taxon>Eurotatoria</taxon>
        <taxon>Bdelloidea</taxon>
        <taxon>Philodinida</taxon>
        <taxon>Philodinidae</taxon>
        <taxon>Rotaria</taxon>
    </lineage>
</organism>
<name>A0A8S2USG5_9BILA</name>
<comment type="caution">
    <text evidence="2">The sequence shown here is derived from an EMBL/GenBank/DDBJ whole genome shotgun (WGS) entry which is preliminary data.</text>
</comment>
<reference evidence="2" key="1">
    <citation type="submission" date="2021-02" db="EMBL/GenBank/DDBJ databases">
        <authorList>
            <person name="Nowell W R."/>
        </authorList>
    </citation>
    <scope>NUCLEOTIDE SEQUENCE</scope>
</reference>
<feature type="compositionally biased region" description="Acidic residues" evidence="1">
    <location>
        <begin position="23"/>
        <end position="47"/>
    </location>
</feature>
<sequence>MTSRIRRSTRSRSSLSLKFANDPDFDQQAFEDDQGDNDDDEDDDIDELPVARIK</sequence>
<dbReference type="EMBL" id="CAJOBH010047075">
    <property type="protein sequence ID" value="CAF4360330.1"/>
    <property type="molecule type" value="Genomic_DNA"/>
</dbReference>